<proteinExistence type="predicted"/>
<dbReference type="AlphaFoldDB" id="A0A0A9AG57"/>
<evidence type="ECO:0000313" key="1">
    <source>
        <dbReference type="EMBL" id="JAD50639.1"/>
    </source>
</evidence>
<reference evidence="1" key="2">
    <citation type="journal article" date="2015" name="Data Brief">
        <title>Shoot transcriptome of the giant reed, Arundo donax.</title>
        <authorList>
            <person name="Barrero R.A."/>
            <person name="Guerrero F.D."/>
            <person name="Moolhuijzen P."/>
            <person name="Goolsby J.A."/>
            <person name="Tidwell J."/>
            <person name="Bellgard S.E."/>
            <person name="Bellgard M.I."/>
        </authorList>
    </citation>
    <scope>NUCLEOTIDE SEQUENCE</scope>
    <source>
        <tissue evidence="1">Shoot tissue taken approximately 20 cm above the soil surface</tissue>
    </source>
</reference>
<organism evidence="1">
    <name type="scientific">Arundo donax</name>
    <name type="common">Giant reed</name>
    <name type="synonym">Donax arundinaceus</name>
    <dbReference type="NCBI Taxonomy" id="35708"/>
    <lineage>
        <taxon>Eukaryota</taxon>
        <taxon>Viridiplantae</taxon>
        <taxon>Streptophyta</taxon>
        <taxon>Embryophyta</taxon>
        <taxon>Tracheophyta</taxon>
        <taxon>Spermatophyta</taxon>
        <taxon>Magnoliopsida</taxon>
        <taxon>Liliopsida</taxon>
        <taxon>Poales</taxon>
        <taxon>Poaceae</taxon>
        <taxon>PACMAD clade</taxon>
        <taxon>Arundinoideae</taxon>
        <taxon>Arundineae</taxon>
        <taxon>Arundo</taxon>
    </lineage>
</organism>
<protein>
    <submittedName>
        <fullName evidence="1">Uncharacterized protein</fullName>
    </submittedName>
</protein>
<sequence length="30" mass="3280">MAKMVPVTFSKAQMVSALYTTWAYLGPPSC</sequence>
<reference evidence="1" key="1">
    <citation type="submission" date="2014-09" db="EMBL/GenBank/DDBJ databases">
        <authorList>
            <person name="Magalhaes I.L.F."/>
            <person name="Oliveira U."/>
            <person name="Santos F.R."/>
            <person name="Vidigal T.H.D.A."/>
            <person name="Brescovit A.D."/>
            <person name="Santos A.J."/>
        </authorList>
    </citation>
    <scope>NUCLEOTIDE SEQUENCE</scope>
    <source>
        <tissue evidence="1">Shoot tissue taken approximately 20 cm above the soil surface</tissue>
    </source>
</reference>
<accession>A0A0A9AG57</accession>
<name>A0A0A9AG57_ARUDO</name>
<dbReference type="EMBL" id="GBRH01247256">
    <property type="protein sequence ID" value="JAD50639.1"/>
    <property type="molecule type" value="Transcribed_RNA"/>
</dbReference>